<gene>
    <name evidence="2" type="ORF">TEA_029603</name>
</gene>
<protein>
    <submittedName>
        <fullName evidence="2">Uncharacterized protein</fullName>
    </submittedName>
</protein>
<organism evidence="2 3">
    <name type="scientific">Camellia sinensis var. sinensis</name>
    <name type="common">China tea</name>
    <dbReference type="NCBI Taxonomy" id="542762"/>
    <lineage>
        <taxon>Eukaryota</taxon>
        <taxon>Viridiplantae</taxon>
        <taxon>Streptophyta</taxon>
        <taxon>Embryophyta</taxon>
        <taxon>Tracheophyta</taxon>
        <taxon>Spermatophyta</taxon>
        <taxon>Magnoliopsida</taxon>
        <taxon>eudicotyledons</taxon>
        <taxon>Gunneridae</taxon>
        <taxon>Pentapetalae</taxon>
        <taxon>asterids</taxon>
        <taxon>Ericales</taxon>
        <taxon>Theaceae</taxon>
        <taxon>Camellia</taxon>
    </lineage>
</organism>
<evidence type="ECO:0000256" key="1">
    <source>
        <dbReference type="SAM" id="SignalP"/>
    </source>
</evidence>
<dbReference type="AlphaFoldDB" id="A0A4S4DP81"/>
<feature type="chain" id="PRO_5020383937" evidence="1">
    <location>
        <begin position="29"/>
        <end position="529"/>
    </location>
</feature>
<reference evidence="2 3" key="1">
    <citation type="journal article" date="2018" name="Proc. Natl. Acad. Sci. U.S.A.">
        <title>Draft genome sequence of Camellia sinensis var. sinensis provides insights into the evolution of the tea genome and tea quality.</title>
        <authorList>
            <person name="Wei C."/>
            <person name="Yang H."/>
            <person name="Wang S."/>
            <person name="Zhao J."/>
            <person name="Liu C."/>
            <person name="Gao L."/>
            <person name="Xia E."/>
            <person name="Lu Y."/>
            <person name="Tai Y."/>
            <person name="She G."/>
            <person name="Sun J."/>
            <person name="Cao H."/>
            <person name="Tong W."/>
            <person name="Gao Q."/>
            <person name="Li Y."/>
            <person name="Deng W."/>
            <person name="Jiang X."/>
            <person name="Wang W."/>
            <person name="Chen Q."/>
            <person name="Zhang S."/>
            <person name="Li H."/>
            <person name="Wu J."/>
            <person name="Wang P."/>
            <person name="Li P."/>
            <person name="Shi C."/>
            <person name="Zheng F."/>
            <person name="Jian J."/>
            <person name="Huang B."/>
            <person name="Shan D."/>
            <person name="Shi M."/>
            <person name="Fang C."/>
            <person name="Yue Y."/>
            <person name="Li F."/>
            <person name="Li D."/>
            <person name="Wei S."/>
            <person name="Han B."/>
            <person name="Jiang C."/>
            <person name="Yin Y."/>
            <person name="Xia T."/>
            <person name="Zhang Z."/>
            <person name="Bennetzen J.L."/>
            <person name="Zhao S."/>
            <person name="Wan X."/>
        </authorList>
    </citation>
    <scope>NUCLEOTIDE SEQUENCE [LARGE SCALE GENOMIC DNA]</scope>
    <source>
        <strain evidence="3">cv. Shuchazao</strain>
        <tissue evidence="2">Leaf</tissue>
    </source>
</reference>
<feature type="signal peptide" evidence="1">
    <location>
        <begin position="1"/>
        <end position="28"/>
    </location>
</feature>
<name>A0A4S4DP81_CAMSN</name>
<evidence type="ECO:0000313" key="3">
    <source>
        <dbReference type="Proteomes" id="UP000306102"/>
    </source>
</evidence>
<dbReference type="EMBL" id="SDRB02010710">
    <property type="protein sequence ID" value="THG04775.1"/>
    <property type="molecule type" value="Genomic_DNA"/>
</dbReference>
<evidence type="ECO:0000313" key="2">
    <source>
        <dbReference type="EMBL" id="THG04775.1"/>
    </source>
</evidence>
<keyword evidence="3" id="KW-1185">Reference proteome</keyword>
<comment type="caution">
    <text evidence="2">The sequence shown here is derived from an EMBL/GenBank/DDBJ whole genome shotgun (WGS) entry which is preliminary data.</text>
</comment>
<proteinExistence type="predicted"/>
<keyword evidence="1" id="KW-0732">Signal</keyword>
<sequence>MARPRLCLGGRLAHAIAWLVASKLYSQARDVSSGGPRWWRWHVGLGQHAMPQPWSATWHAKALASSMPCPGLGKHVMPRPWLAACHAPALANLSCHGLGQQHAMPQPWPATWYAKGLASSMPCPGHGKLVMPRPCAPACHANALARSMPCHSLVQQHGMPCHSLGHQHALPWPCPLAWHAPALASSISCHGLGKHAKPRPWQACHVPRVPREKYVPRTSCLYFRECTSWRVSCVWFVRVGRIPACAAKSAGAFFHVHRVIAFRLSSTRLRVACASLVEGASRKTCPSANSTGAFLHVPRVNAFRLSLTRLRVACDSLVEGALRKARANRCLLDFSKCFLTFVRLLSPAGCDSFRAAANSTGAFLFIIRRIPTVALTGACSAYLNVLARSSLVLQGVIRFGRLRTPLVHSSSFVLGGQILPSASRGFLCCLPKEKEFGPYRVPIFASPPRGAGGTPKYLPCCVLSSHVAVSVAWPAGSYARALGFEALCGYTGSSTFVFPPSVRRSLRATAAPASDRVGSVGRAYAVPVS</sequence>
<dbReference type="Proteomes" id="UP000306102">
    <property type="component" value="Unassembled WGS sequence"/>
</dbReference>
<accession>A0A4S4DP81</accession>